<evidence type="ECO:0000256" key="4">
    <source>
        <dbReference type="ARBA" id="ARBA00023012"/>
    </source>
</evidence>
<dbReference type="SMART" id="SM00342">
    <property type="entry name" value="HTH_ARAC"/>
    <property type="match status" value="1"/>
</dbReference>
<organism evidence="11 12">
    <name type="scientific">Paenibacillus donghaensis</name>
    <dbReference type="NCBI Taxonomy" id="414771"/>
    <lineage>
        <taxon>Bacteria</taxon>
        <taxon>Bacillati</taxon>
        <taxon>Bacillota</taxon>
        <taxon>Bacilli</taxon>
        <taxon>Bacillales</taxon>
        <taxon>Paenibacillaceae</taxon>
        <taxon>Paenibacillus</taxon>
    </lineage>
</organism>
<keyword evidence="2" id="KW-0963">Cytoplasm</keyword>
<sequence>MYKVMIVDDEPLFRYYMRTKLDWSKYDFSICSEAANGREALEEAERTKPDLILVDISMPYMDGMELAAKLQAKASGMLIVFVTGHNEFDYAQKAIRLGVHDYLLKPFNQREFNEMMVKVTDRLRTMNSGSRKQGGQQTLQEVATVPGGLFPLHTETEQVDGQSSSYSLRDLIQPGIQETMLMALKMRDGDTAEKEISKLITILRSQKGGAGAAFTLLMGLVSLCLAYAGERGLNAEVLGKSAVSPEQRLRESGSWEEAESWIQELYRSVISQGREQRISKSYNLFMAAKEYIRERFFDNDLTVEQVAKGVYVDPSYLRKVFRKEGGISVLDYITYTRMKQAKELLAGGNVRLSDIAAKVGYNDPNYFSKCFKKHYGMPPSEFEQSVARSRLSGIMS</sequence>
<evidence type="ECO:0000256" key="7">
    <source>
        <dbReference type="ARBA" id="ARBA00023163"/>
    </source>
</evidence>
<dbReference type="GO" id="GO:0043565">
    <property type="term" value="F:sequence-specific DNA binding"/>
    <property type="evidence" value="ECO:0007669"/>
    <property type="project" value="InterPro"/>
</dbReference>
<dbReference type="Pfam" id="PF12833">
    <property type="entry name" value="HTH_18"/>
    <property type="match status" value="1"/>
</dbReference>
<name>A0A2Z2K596_9BACL</name>
<dbReference type="PRINTS" id="PR00032">
    <property type="entry name" value="HTHARAC"/>
</dbReference>
<dbReference type="PANTHER" id="PTHR42713">
    <property type="entry name" value="HISTIDINE KINASE-RELATED"/>
    <property type="match status" value="1"/>
</dbReference>
<dbReference type="Gene3D" id="3.40.50.2300">
    <property type="match status" value="1"/>
</dbReference>
<dbReference type="InterPro" id="IPR018060">
    <property type="entry name" value="HTH_AraC"/>
</dbReference>
<dbReference type="InterPro" id="IPR051552">
    <property type="entry name" value="HptR"/>
</dbReference>
<evidence type="ECO:0000256" key="8">
    <source>
        <dbReference type="PROSITE-ProRule" id="PRU00169"/>
    </source>
</evidence>
<dbReference type="InterPro" id="IPR009057">
    <property type="entry name" value="Homeodomain-like_sf"/>
</dbReference>
<dbReference type="OrthoDB" id="9794370at2"/>
<dbReference type="Gene3D" id="1.10.10.60">
    <property type="entry name" value="Homeodomain-like"/>
    <property type="match status" value="2"/>
</dbReference>
<dbReference type="SMART" id="SM00448">
    <property type="entry name" value="REC"/>
    <property type="match status" value="1"/>
</dbReference>
<dbReference type="Pfam" id="PF00072">
    <property type="entry name" value="Response_reg"/>
    <property type="match status" value="1"/>
</dbReference>
<evidence type="ECO:0000259" key="10">
    <source>
        <dbReference type="PROSITE" id="PS50110"/>
    </source>
</evidence>
<dbReference type="CDD" id="cd17536">
    <property type="entry name" value="REC_YesN-like"/>
    <property type="match status" value="1"/>
</dbReference>
<keyword evidence="5" id="KW-0805">Transcription regulation</keyword>
<dbReference type="PANTHER" id="PTHR42713:SF3">
    <property type="entry name" value="TRANSCRIPTIONAL REGULATORY PROTEIN HPTR"/>
    <property type="match status" value="1"/>
</dbReference>
<feature type="modified residue" description="4-aspartylphosphate" evidence="8">
    <location>
        <position position="55"/>
    </location>
</feature>
<dbReference type="InterPro" id="IPR018062">
    <property type="entry name" value="HTH_AraC-typ_CS"/>
</dbReference>
<feature type="domain" description="Response regulatory" evidence="10">
    <location>
        <begin position="3"/>
        <end position="120"/>
    </location>
</feature>
<dbReference type="GO" id="GO:0005737">
    <property type="term" value="C:cytoplasm"/>
    <property type="evidence" value="ECO:0007669"/>
    <property type="project" value="UniProtKB-SubCell"/>
</dbReference>
<feature type="domain" description="HTH araC/xylS-type" evidence="9">
    <location>
        <begin position="286"/>
        <end position="385"/>
    </location>
</feature>
<dbReference type="RefSeq" id="WP_087913732.1">
    <property type="nucleotide sequence ID" value="NZ_CP021780.1"/>
</dbReference>
<dbReference type="GO" id="GO:0003700">
    <property type="term" value="F:DNA-binding transcription factor activity"/>
    <property type="evidence" value="ECO:0007669"/>
    <property type="project" value="InterPro"/>
</dbReference>
<dbReference type="InterPro" id="IPR020449">
    <property type="entry name" value="Tscrpt_reg_AraC-type_HTH"/>
</dbReference>
<reference evidence="11 12" key="1">
    <citation type="submission" date="2017-06" db="EMBL/GenBank/DDBJ databases">
        <title>Complete genome sequence of Paenibacillus donghaensis KCTC 13049T isolated from East Sea sediment, South Korea.</title>
        <authorList>
            <person name="Jung B.K."/>
            <person name="Hong S.-J."/>
            <person name="Shin J.-H."/>
        </authorList>
    </citation>
    <scope>NUCLEOTIDE SEQUENCE [LARGE SCALE GENOMIC DNA]</scope>
    <source>
        <strain evidence="11 12">KCTC 13049</strain>
    </source>
</reference>
<dbReference type="PROSITE" id="PS01124">
    <property type="entry name" value="HTH_ARAC_FAMILY_2"/>
    <property type="match status" value="1"/>
</dbReference>
<dbReference type="PROSITE" id="PS00041">
    <property type="entry name" value="HTH_ARAC_FAMILY_1"/>
    <property type="match status" value="1"/>
</dbReference>
<evidence type="ECO:0000256" key="6">
    <source>
        <dbReference type="ARBA" id="ARBA00023125"/>
    </source>
</evidence>
<evidence type="ECO:0000313" key="12">
    <source>
        <dbReference type="Proteomes" id="UP000249890"/>
    </source>
</evidence>
<keyword evidence="3 8" id="KW-0597">Phosphoprotein</keyword>
<evidence type="ECO:0000256" key="5">
    <source>
        <dbReference type="ARBA" id="ARBA00023015"/>
    </source>
</evidence>
<keyword evidence="7" id="KW-0804">Transcription</keyword>
<evidence type="ECO:0000256" key="3">
    <source>
        <dbReference type="ARBA" id="ARBA00022553"/>
    </source>
</evidence>
<dbReference type="InterPro" id="IPR011006">
    <property type="entry name" value="CheY-like_superfamily"/>
</dbReference>
<dbReference type="Proteomes" id="UP000249890">
    <property type="component" value="Chromosome"/>
</dbReference>
<comment type="subcellular location">
    <subcellularLocation>
        <location evidence="1">Cytoplasm</location>
    </subcellularLocation>
</comment>
<keyword evidence="6" id="KW-0238">DNA-binding</keyword>
<dbReference type="GO" id="GO:0000160">
    <property type="term" value="P:phosphorelay signal transduction system"/>
    <property type="evidence" value="ECO:0007669"/>
    <property type="project" value="UniProtKB-KW"/>
</dbReference>
<evidence type="ECO:0000256" key="1">
    <source>
        <dbReference type="ARBA" id="ARBA00004496"/>
    </source>
</evidence>
<dbReference type="PROSITE" id="PS50110">
    <property type="entry name" value="RESPONSE_REGULATORY"/>
    <property type="match status" value="1"/>
</dbReference>
<evidence type="ECO:0000313" key="11">
    <source>
        <dbReference type="EMBL" id="ASA19707.1"/>
    </source>
</evidence>
<evidence type="ECO:0000259" key="9">
    <source>
        <dbReference type="PROSITE" id="PS01124"/>
    </source>
</evidence>
<protein>
    <recommendedName>
        <fullName evidence="13">DNA-binding response regulator</fullName>
    </recommendedName>
</protein>
<gene>
    <name evidence="11" type="ORF">B9T62_02095</name>
</gene>
<accession>A0A2Z2K596</accession>
<keyword evidence="12" id="KW-1185">Reference proteome</keyword>
<evidence type="ECO:0000256" key="2">
    <source>
        <dbReference type="ARBA" id="ARBA00022490"/>
    </source>
</evidence>
<keyword evidence="4" id="KW-0902">Two-component regulatory system</keyword>
<dbReference type="SUPFAM" id="SSF52172">
    <property type="entry name" value="CheY-like"/>
    <property type="match status" value="1"/>
</dbReference>
<dbReference type="SUPFAM" id="SSF46689">
    <property type="entry name" value="Homeodomain-like"/>
    <property type="match status" value="2"/>
</dbReference>
<dbReference type="AlphaFoldDB" id="A0A2Z2K596"/>
<proteinExistence type="predicted"/>
<evidence type="ECO:0008006" key="13">
    <source>
        <dbReference type="Google" id="ProtNLM"/>
    </source>
</evidence>
<dbReference type="InterPro" id="IPR001789">
    <property type="entry name" value="Sig_transdc_resp-reg_receiver"/>
</dbReference>
<dbReference type="KEGG" id="pdh:B9T62_02095"/>
<dbReference type="EMBL" id="CP021780">
    <property type="protein sequence ID" value="ASA19707.1"/>
    <property type="molecule type" value="Genomic_DNA"/>
</dbReference>